<dbReference type="Gene3D" id="3.90.230.10">
    <property type="entry name" value="Creatinase/methionine aminopeptidase superfamily"/>
    <property type="match status" value="1"/>
</dbReference>
<dbReference type="PANTHER" id="PTHR46112:SF2">
    <property type="entry name" value="XAA-PRO AMINOPEPTIDASE P-RELATED"/>
    <property type="match status" value="1"/>
</dbReference>
<feature type="domain" description="Peptidase M24" evidence="1">
    <location>
        <begin position="27"/>
        <end position="217"/>
    </location>
</feature>
<dbReference type="EMBL" id="UINC01197623">
    <property type="protein sequence ID" value="SVE15202.1"/>
    <property type="molecule type" value="Genomic_DNA"/>
</dbReference>
<dbReference type="AlphaFoldDB" id="A0A383B5C6"/>
<dbReference type="InterPro" id="IPR050659">
    <property type="entry name" value="Peptidase_M24B"/>
</dbReference>
<sequence length="230" mass="25349">MPDSKLKDSKRLVNWVRLIKSDTEIDLMRTASRITEKGMKTAFENINPGVRQCDAVAEIQKSLLSGTPEFGGDYSSIVPLLPTGKGTSASHLTWTEEKFIKDEATIIELAGVYKRYHVPMARTVLLGKAEQKKIEAMKATNEALDAGIAATKPGNTANDVAQKFWGILDKYNIKKESRTGYSIGVGYPPDWGEHTLNISKGDKTVLQPNVTFHMIAVMQFGDWGVEASES</sequence>
<feature type="non-terminal residue" evidence="2">
    <location>
        <position position="230"/>
    </location>
</feature>
<organism evidence="2">
    <name type="scientific">marine metagenome</name>
    <dbReference type="NCBI Taxonomy" id="408172"/>
    <lineage>
        <taxon>unclassified sequences</taxon>
        <taxon>metagenomes</taxon>
        <taxon>ecological metagenomes</taxon>
    </lineage>
</organism>
<dbReference type="InterPro" id="IPR000994">
    <property type="entry name" value="Pept_M24"/>
</dbReference>
<accession>A0A383B5C6</accession>
<dbReference type="InterPro" id="IPR036005">
    <property type="entry name" value="Creatinase/aminopeptidase-like"/>
</dbReference>
<evidence type="ECO:0000313" key="2">
    <source>
        <dbReference type="EMBL" id="SVE15202.1"/>
    </source>
</evidence>
<protein>
    <recommendedName>
        <fullName evidence="1">Peptidase M24 domain-containing protein</fullName>
    </recommendedName>
</protein>
<dbReference type="CDD" id="cd01066">
    <property type="entry name" value="APP_MetAP"/>
    <property type="match status" value="1"/>
</dbReference>
<evidence type="ECO:0000259" key="1">
    <source>
        <dbReference type="Pfam" id="PF00557"/>
    </source>
</evidence>
<dbReference type="PANTHER" id="PTHR46112">
    <property type="entry name" value="AMINOPEPTIDASE"/>
    <property type="match status" value="1"/>
</dbReference>
<dbReference type="SUPFAM" id="SSF55920">
    <property type="entry name" value="Creatinase/aminopeptidase"/>
    <property type="match status" value="1"/>
</dbReference>
<reference evidence="2" key="1">
    <citation type="submission" date="2018-05" db="EMBL/GenBank/DDBJ databases">
        <authorList>
            <person name="Lanie J.A."/>
            <person name="Ng W.-L."/>
            <person name="Kazmierczak K.M."/>
            <person name="Andrzejewski T.M."/>
            <person name="Davidsen T.M."/>
            <person name="Wayne K.J."/>
            <person name="Tettelin H."/>
            <person name="Glass J.I."/>
            <person name="Rusch D."/>
            <person name="Podicherti R."/>
            <person name="Tsui H.-C.T."/>
            <person name="Winkler M.E."/>
        </authorList>
    </citation>
    <scope>NUCLEOTIDE SEQUENCE</scope>
</reference>
<gene>
    <name evidence="2" type="ORF">METZ01_LOCUS468056</name>
</gene>
<name>A0A383B5C6_9ZZZZ</name>
<dbReference type="Pfam" id="PF00557">
    <property type="entry name" value="Peptidase_M24"/>
    <property type="match status" value="1"/>
</dbReference>
<proteinExistence type="predicted"/>